<dbReference type="Pfam" id="PF05685">
    <property type="entry name" value="Uma2"/>
    <property type="match status" value="1"/>
</dbReference>
<dbReference type="PANTHER" id="PTHR36558:SF1">
    <property type="entry name" value="RESTRICTION ENDONUCLEASE DOMAIN-CONTAINING PROTEIN-RELATED"/>
    <property type="match status" value="1"/>
</dbReference>
<keyword evidence="3" id="KW-1185">Reference proteome</keyword>
<reference evidence="3" key="1">
    <citation type="journal article" date="2019" name="Int. J. Syst. Evol. Microbiol.">
        <title>The Global Catalogue of Microorganisms (GCM) 10K type strain sequencing project: providing services to taxonomists for standard genome sequencing and annotation.</title>
        <authorList>
            <consortium name="The Broad Institute Genomics Platform"/>
            <consortium name="The Broad Institute Genome Sequencing Center for Infectious Disease"/>
            <person name="Wu L."/>
            <person name="Ma J."/>
        </authorList>
    </citation>
    <scope>NUCLEOTIDE SEQUENCE [LARGE SCALE GENOMIC DNA]</scope>
    <source>
        <strain evidence="3">CGMCC 1.6375</strain>
    </source>
</reference>
<feature type="domain" description="Putative restriction endonuclease" evidence="1">
    <location>
        <begin position="21"/>
        <end position="193"/>
    </location>
</feature>
<dbReference type="RefSeq" id="WP_019940699.1">
    <property type="nucleotide sequence ID" value="NZ_BMLI01000002.1"/>
</dbReference>
<evidence type="ECO:0000313" key="2">
    <source>
        <dbReference type="EMBL" id="GGN02134.1"/>
    </source>
</evidence>
<proteinExistence type="predicted"/>
<comment type="caution">
    <text evidence="2">The sequence shown here is derived from an EMBL/GenBank/DDBJ whole genome shotgun (WGS) entry which is preliminary data.</text>
</comment>
<protein>
    <recommendedName>
        <fullName evidence="1">Putative restriction endonuclease domain-containing protein</fullName>
    </recommendedName>
</protein>
<accession>A0ABQ2I960</accession>
<gene>
    <name evidence="2" type="ORF">GCM10010967_40920</name>
</gene>
<evidence type="ECO:0000313" key="3">
    <source>
        <dbReference type="Proteomes" id="UP000632339"/>
    </source>
</evidence>
<dbReference type="InterPro" id="IPR012296">
    <property type="entry name" value="Nuclease_put_TT1808"/>
</dbReference>
<sequence length="198" mass="22739">MSAIITDINDLDPNGTYTYADYLLWQFEERLELIKGKIFKMSPAPNTRHQLISTNLQGNLFIYLMDHPCKLFSAPFDVRLFDSKRSAIANRDIYTVVQPDLCVICDRNKLDEKGCLGAPDLVIEILSPGNSQKEMYNKFLLYQECGVREYWLVDSDRDAVFPYVLNDTGKYVGLQPAVKTLQSNIFPELTIHLEKVFT</sequence>
<evidence type="ECO:0000259" key="1">
    <source>
        <dbReference type="Pfam" id="PF05685"/>
    </source>
</evidence>
<dbReference type="Gene3D" id="3.90.1570.10">
    <property type="entry name" value="tt1808, chain A"/>
    <property type="match status" value="1"/>
</dbReference>
<name>A0ABQ2I960_9BACT</name>
<dbReference type="EMBL" id="BMLI01000002">
    <property type="protein sequence ID" value="GGN02134.1"/>
    <property type="molecule type" value="Genomic_DNA"/>
</dbReference>
<dbReference type="SUPFAM" id="SSF52980">
    <property type="entry name" value="Restriction endonuclease-like"/>
    <property type="match status" value="1"/>
</dbReference>
<dbReference type="CDD" id="cd06260">
    <property type="entry name" value="DUF820-like"/>
    <property type="match status" value="1"/>
</dbReference>
<dbReference type="InterPro" id="IPR008538">
    <property type="entry name" value="Uma2"/>
</dbReference>
<organism evidence="2 3">
    <name type="scientific">Dyadobacter beijingensis</name>
    <dbReference type="NCBI Taxonomy" id="365489"/>
    <lineage>
        <taxon>Bacteria</taxon>
        <taxon>Pseudomonadati</taxon>
        <taxon>Bacteroidota</taxon>
        <taxon>Cytophagia</taxon>
        <taxon>Cytophagales</taxon>
        <taxon>Spirosomataceae</taxon>
        <taxon>Dyadobacter</taxon>
    </lineage>
</organism>
<dbReference type="PANTHER" id="PTHR36558">
    <property type="entry name" value="GLR1098 PROTEIN"/>
    <property type="match status" value="1"/>
</dbReference>
<dbReference type="Proteomes" id="UP000632339">
    <property type="component" value="Unassembled WGS sequence"/>
</dbReference>
<dbReference type="InterPro" id="IPR011335">
    <property type="entry name" value="Restrct_endonuc-II-like"/>
</dbReference>